<organism evidence="1">
    <name type="scientific">Culex pipiens</name>
    <name type="common">House mosquito</name>
    <dbReference type="NCBI Taxonomy" id="7175"/>
    <lineage>
        <taxon>Eukaryota</taxon>
        <taxon>Metazoa</taxon>
        <taxon>Ecdysozoa</taxon>
        <taxon>Arthropoda</taxon>
        <taxon>Hexapoda</taxon>
        <taxon>Insecta</taxon>
        <taxon>Pterygota</taxon>
        <taxon>Neoptera</taxon>
        <taxon>Endopterygota</taxon>
        <taxon>Diptera</taxon>
        <taxon>Nematocera</taxon>
        <taxon>Culicoidea</taxon>
        <taxon>Culicidae</taxon>
        <taxon>Culicinae</taxon>
        <taxon>Culicini</taxon>
        <taxon>Culex</taxon>
        <taxon>Culex</taxon>
    </lineage>
</organism>
<dbReference type="EMBL" id="HBUE01263450">
    <property type="protein sequence ID" value="CAG6560313.1"/>
    <property type="molecule type" value="Transcribed_RNA"/>
</dbReference>
<protein>
    <submittedName>
        <fullName evidence="1">(northern house mosquito) hypothetical protein</fullName>
    </submittedName>
</protein>
<sequence length="109" mass="12456">MRRSFTKTLRTGFCATWRPCSRSSPRWWILLCRRIASSPCAATFMGSFTICSIFSRLMDCHRRPIRTCSTETLSTGDRSRWSASSRCLASSCFTRTTFSCRAEITSRST</sequence>
<proteinExistence type="predicted"/>
<reference evidence="1" key="1">
    <citation type="submission" date="2021-05" db="EMBL/GenBank/DDBJ databases">
        <authorList>
            <person name="Alioto T."/>
            <person name="Alioto T."/>
            <person name="Gomez Garrido J."/>
        </authorList>
    </citation>
    <scope>NUCLEOTIDE SEQUENCE</scope>
</reference>
<dbReference type="EMBL" id="HBUE01158322">
    <property type="protein sequence ID" value="CAG6508957.1"/>
    <property type="molecule type" value="Transcribed_RNA"/>
</dbReference>
<evidence type="ECO:0000313" key="1">
    <source>
        <dbReference type="EMBL" id="CAG6449216.1"/>
    </source>
</evidence>
<dbReference type="AlphaFoldDB" id="A0A8D8EVX2"/>
<dbReference type="EMBL" id="HBUE01012647">
    <property type="protein sequence ID" value="CAG6449216.1"/>
    <property type="molecule type" value="Transcribed_RNA"/>
</dbReference>
<accession>A0A8D8EVX2</accession>
<name>A0A8D8EVX2_CULPI</name>